<gene>
    <name evidence="1" type="ORF">AXFE_17570</name>
</gene>
<dbReference type="Proteomes" id="UP000032360">
    <property type="component" value="Unassembled WGS sequence"/>
</dbReference>
<name>A0A0D8HHJ7_9ACTN</name>
<dbReference type="AlphaFoldDB" id="A0A0D8HHJ7"/>
<proteinExistence type="predicted"/>
<comment type="caution">
    <text evidence="1">The sequence shown here is derived from an EMBL/GenBank/DDBJ whole genome shotgun (WGS) entry which is preliminary data.</text>
</comment>
<organism evidence="1 2">
    <name type="scientific">Acidithrix ferrooxidans</name>
    <dbReference type="NCBI Taxonomy" id="1280514"/>
    <lineage>
        <taxon>Bacteria</taxon>
        <taxon>Bacillati</taxon>
        <taxon>Actinomycetota</taxon>
        <taxon>Acidimicrobiia</taxon>
        <taxon>Acidimicrobiales</taxon>
        <taxon>Acidimicrobiaceae</taxon>
        <taxon>Acidithrix</taxon>
    </lineage>
</organism>
<reference evidence="1 2" key="1">
    <citation type="submission" date="2015-01" db="EMBL/GenBank/DDBJ databases">
        <title>Draft genome of the acidophilic iron oxidizer Acidithrix ferrooxidans strain Py-F3.</title>
        <authorList>
            <person name="Poehlein A."/>
            <person name="Eisen S."/>
            <person name="Schloemann M."/>
            <person name="Johnson B.D."/>
            <person name="Daniel R."/>
            <person name="Muehling M."/>
        </authorList>
    </citation>
    <scope>NUCLEOTIDE SEQUENCE [LARGE SCALE GENOMIC DNA]</scope>
    <source>
        <strain evidence="1 2">Py-F3</strain>
    </source>
</reference>
<protein>
    <submittedName>
        <fullName evidence="1">Uncharacterized protein</fullName>
    </submittedName>
</protein>
<evidence type="ECO:0000313" key="2">
    <source>
        <dbReference type="Proteomes" id="UP000032360"/>
    </source>
</evidence>
<evidence type="ECO:0000313" key="1">
    <source>
        <dbReference type="EMBL" id="KJF17383.1"/>
    </source>
</evidence>
<sequence length="93" mass="10828">MGPPRCFLSELQEGPPEMPEAPWLLLYLVIPTLWNLNCWVENFFVHPVTECFGNGHMRGREPFVCVTALRRFVHEDRAVVIVLRPRFSCPITF</sequence>
<keyword evidence="2" id="KW-1185">Reference proteome</keyword>
<accession>A0A0D8HHJ7</accession>
<dbReference type="EMBL" id="JXYS01000045">
    <property type="protein sequence ID" value="KJF17383.1"/>
    <property type="molecule type" value="Genomic_DNA"/>
</dbReference>